<keyword evidence="2" id="KW-0812">Transmembrane</keyword>
<proteinExistence type="predicted"/>
<feature type="compositionally biased region" description="Basic and acidic residues" evidence="1">
    <location>
        <begin position="7"/>
        <end position="20"/>
    </location>
</feature>
<feature type="transmembrane region" description="Helical" evidence="2">
    <location>
        <begin position="26"/>
        <end position="46"/>
    </location>
</feature>
<feature type="region of interest" description="Disordered" evidence="1">
    <location>
        <begin position="1"/>
        <end position="20"/>
    </location>
</feature>
<keyword evidence="4" id="KW-1185">Reference proteome</keyword>
<accession>A0A853C8N6</accession>
<evidence type="ECO:0000313" key="3">
    <source>
        <dbReference type="EMBL" id="NYJ03687.1"/>
    </source>
</evidence>
<protein>
    <submittedName>
        <fullName evidence="3">Uncharacterized protein</fullName>
    </submittedName>
</protein>
<dbReference type="AlphaFoldDB" id="A0A853C8N6"/>
<keyword evidence="2" id="KW-1133">Transmembrane helix</keyword>
<dbReference type="RefSeq" id="WP_179669960.1">
    <property type="nucleotide sequence ID" value="NZ_JACCFP010000001.1"/>
</dbReference>
<gene>
    <name evidence="3" type="ORF">HNR19_004385</name>
</gene>
<reference evidence="3 4" key="1">
    <citation type="submission" date="2020-07" db="EMBL/GenBank/DDBJ databases">
        <title>Sequencing the genomes of 1000 actinobacteria strains.</title>
        <authorList>
            <person name="Klenk H.-P."/>
        </authorList>
    </citation>
    <scope>NUCLEOTIDE SEQUENCE [LARGE SCALE GENOMIC DNA]</scope>
    <source>
        <strain evidence="3 4">DSM 103833</strain>
    </source>
</reference>
<evidence type="ECO:0000256" key="2">
    <source>
        <dbReference type="SAM" id="Phobius"/>
    </source>
</evidence>
<evidence type="ECO:0000313" key="4">
    <source>
        <dbReference type="Proteomes" id="UP000530424"/>
    </source>
</evidence>
<sequence length="50" mass="5593">MTDDDRDLPTTDHPLHGEKRSKTGPLLIVLGIFVVAALIYAIGLWVRYNT</sequence>
<dbReference type="EMBL" id="JACCFP010000001">
    <property type="protein sequence ID" value="NYJ03687.1"/>
    <property type="molecule type" value="Genomic_DNA"/>
</dbReference>
<dbReference type="Proteomes" id="UP000530424">
    <property type="component" value="Unassembled WGS sequence"/>
</dbReference>
<name>A0A853C8N6_9ACTN</name>
<organism evidence="3 4">
    <name type="scientific">Nocardioides thalensis</name>
    <dbReference type="NCBI Taxonomy" id="1914755"/>
    <lineage>
        <taxon>Bacteria</taxon>
        <taxon>Bacillati</taxon>
        <taxon>Actinomycetota</taxon>
        <taxon>Actinomycetes</taxon>
        <taxon>Propionibacteriales</taxon>
        <taxon>Nocardioidaceae</taxon>
        <taxon>Nocardioides</taxon>
    </lineage>
</organism>
<evidence type="ECO:0000256" key="1">
    <source>
        <dbReference type="SAM" id="MobiDB-lite"/>
    </source>
</evidence>
<comment type="caution">
    <text evidence="3">The sequence shown here is derived from an EMBL/GenBank/DDBJ whole genome shotgun (WGS) entry which is preliminary data.</text>
</comment>
<keyword evidence="2" id="KW-0472">Membrane</keyword>